<sequence>MIFKNLLLFTCLAYLGQSSPITESSSPETNITTSTDTEFLSTRSSDGVWLDVYHSGSCDSGWEQQPTSGWVWSGQCKTLEQNTYGARLGHNKKKWKECILKFWEGDNCHGHATTWPTFMSECIATANKQDGQFYLGNGAKSVMLIC</sequence>
<evidence type="ECO:0000256" key="1">
    <source>
        <dbReference type="SAM" id="SignalP"/>
    </source>
</evidence>
<organism evidence="2 3">
    <name type="scientific">Talaromyces stipitatus (strain ATCC 10500 / CBS 375.48 / QM 6759 / NRRL 1006)</name>
    <name type="common">Penicillium stipitatum</name>
    <dbReference type="NCBI Taxonomy" id="441959"/>
    <lineage>
        <taxon>Eukaryota</taxon>
        <taxon>Fungi</taxon>
        <taxon>Dikarya</taxon>
        <taxon>Ascomycota</taxon>
        <taxon>Pezizomycotina</taxon>
        <taxon>Eurotiomycetes</taxon>
        <taxon>Eurotiomycetidae</taxon>
        <taxon>Eurotiales</taxon>
        <taxon>Trichocomaceae</taxon>
        <taxon>Talaromyces</taxon>
        <taxon>Talaromyces sect. Talaromyces</taxon>
    </lineage>
</organism>
<dbReference type="EMBL" id="EQ962657">
    <property type="protein sequence ID" value="EED15287.1"/>
    <property type="molecule type" value="Genomic_DNA"/>
</dbReference>
<evidence type="ECO:0000313" key="2">
    <source>
        <dbReference type="EMBL" id="EED15287.1"/>
    </source>
</evidence>
<dbReference type="InParanoid" id="B8MKD2"/>
<dbReference type="AlphaFoldDB" id="B8MKD2"/>
<protein>
    <submittedName>
        <fullName evidence="2">Uncharacterized protein</fullName>
    </submittedName>
</protein>
<keyword evidence="1" id="KW-0732">Signal</keyword>
<feature type="signal peptide" evidence="1">
    <location>
        <begin position="1"/>
        <end position="18"/>
    </location>
</feature>
<reference evidence="3" key="1">
    <citation type="journal article" date="2015" name="Genome Announc.">
        <title>Genome sequence of the AIDS-associated pathogen Penicillium marneffei (ATCC18224) and its near taxonomic relative Talaromyces stipitatus (ATCC10500).</title>
        <authorList>
            <person name="Nierman W.C."/>
            <person name="Fedorova-Abrams N.D."/>
            <person name="Andrianopoulos A."/>
        </authorList>
    </citation>
    <scope>NUCLEOTIDE SEQUENCE [LARGE SCALE GENOMIC DNA]</scope>
    <source>
        <strain evidence="3">ATCC 10500 / CBS 375.48 / QM 6759 / NRRL 1006</strain>
    </source>
</reference>
<dbReference type="VEuPathDB" id="FungiDB:TSTA_047360"/>
<name>B8MKD2_TALSN</name>
<dbReference type="OMA" id="LDVYHSG"/>
<proteinExistence type="predicted"/>
<dbReference type="eggNOG" id="ENOG502STDS">
    <property type="taxonomic scope" value="Eukaryota"/>
</dbReference>
<dbReference type="HOGENOM" id="CLU_121094_0_0_1"/>
<dbReference type="OrthoDB" id="3433659at2759"/>
<dbReference type="RefSeq" id="XP_002485240.1">
    <property type="nucleotide sequence ID" value="XM_002485195.1"/>
</dbReference>
<accession>B8MKD2</accession>
<keyword evidence="3" id="KW-1185">Reference proteome</keyword>
<feature type="chain" id="PRO_5002877563" evidence="1">
    <location>
        <begin position="19"/>
        <end position="146"/>
    </location>
</feature>
<gene>
    <name evidence="2" type="ORF">TSTA_047360</name>
</gene>
<dbReference type="GeneID" id="8099286"/>
<evidence type="ECO:0000313" key="3">
    <source>
        <dbReference type="Proteomes" id="UP000001745"/>
    </source>
</evidence>
<dbReference type="Proteomes" id="UP000001745">
    <property type="component" value="Unassembled WGS sequence"/>
</dbReference>
<dbReference type="PhylomeDB" id="B8MKD2"/>